<dbReference type="InterPro" id="IPR049449">
    <property type="entry name" value="TesB_ACOT8-like_N"/>
</dbReference>
<proteinExistence type="predicted"/>
<dbReference type="Pfam" id="PF20789">
    <property type="entry name" value="4HBT_3C"/>
    <property type="match status" value="1"/>
</dbReference>
<dbReference type="InterPro" id="IPR049450">
    <property type="entry name" value="ACOT8-like_C"/>
</dbReference>
<evidence type="ECO:0000259" key="1">
    <source>
        <dbReference type="Pfam" id="PF13622"/>
    </source>
</evidence>
<dbReference type="AlphaFoldDB" id="A0A366FSX1"/>
<feature type="domain" description="Acyl-CoA thioesterase-like N-terminal HotDog" evidence="1">
    <location>
        <begin position="30"/>
        <end position="109"/>
    </location>
</feature>
<dbReference type="EMBL" id="QNRK01000002">
    <property type="protein sequence ID" value="RBP17762.1"/>
    <property type="molecule type" value="Genomic_DNA"/>
</dbReference>
<sequence length="272" mass="29393">MQPAQHALDEAVRLVPLGEGWHAGATQPAYANMAGPFGGVTAAALLNAVLVDPRRLADPIALTVNFCGAIADGEFEIETKLQRGGRTTQHWSMELKQKGVVCTTASAVCGARKPVWSHYPVKGPTAPPRETVAEMSKTGRPEWTRRYSFRFVEGDLDGYPRSDGRILSPRSLAWIEDAPARPLDFLSLAALSDAFFVRIMHARGTFQPMATVSLTTYFHVGGDELAAAGATPLIGEADAAIFHNGFADQTCALWTPDGRLVANGVQITWYKE</sequence>
<dbReference type="Gene3D" id="2.40.160.210">
    <property type="entry name" value="Acyl-CoA thioesterase, double hotdog domain"/>
    <property type="match status" value="1"/>
</dbReference>
<organism evidence="3 4">
    <name type="scientific">Roseiarcus fermentans</name>
    <dbReference type="NCBI Taxonomy" id="1473586"/>
    <lineage>
        <taxon>Bacteria</taxon>
        <taxon>Pseudomonadati</taxon>
        <taxon>Pseudomonadota</taxon>
        <taxon>Alphaproteobacteria</taxon>
        <taxon>Hyphomicrobiales</taxon>
        <taxon>Roseiarcaceae</taxon>
        <taxon>Roseiarcus</taxon>
    </lineage>
</organism>
<dbReference type="CDD" id="cd00556">
    <property type="entry name" value="Thioesterase_II"/>
    <property type="match status" value="1"/>
</dbReference>
<dbReference type="InterPro" id="IPR029069">
    <property type="entry name" value="HotDog_dom_sf"/>
</dbReference>
<accession>A0A366FSX1</accession>
<protein>
    <submittedName>
        <fullName evidence="3">Thioesterase superfamily protein</fullName>
    </submittedName>
</protein>
<dbReference type="Pfam" id="PF13622">
    <property type="entry name" value="4HBT_3"/>
    <property type="match status" value="1"/>
</dbReference>
<dbReference type="Proteomes" id="UP000253529">
    <property type="component" value="Unassembled WGS sequence"/>
</dbReference>
<dbReference type="RefSeq" id="WP_113887708.1">
    <property type="nucleotide sequence ID" value="NZ_QNRK01000002.1"/>
</dbReference>
<dbReference type="InterPro" id="IPR042171">
    <property type="entry name" value="Acyl-CoA_hotdog"/>
</dbReference>
<keyword evidence="4" id="KW-1185">Reference proteome</keyword>
<comment type="caution">
    <text evidence="3">The sequence shown here is derived from an EMBL/GenBank/DDBJ whole genome shotgun (WGS) entry which is preliminary data.</text>
</comment>
<dbReference type="OrthoDB" id="4370297at2"/>
<gene>
    <name evidence="3" type="ORF">DFR50_102255</name>
</gene>
<reference evidence="3 4" key="1">
    <citation type="submission" date="2018-06" db="EMBL/GenBank/DDBJ databases">
        <title>Genomic Encyclopedia of Type Strains, Phase IV (KMG-IV): sequencing the most valuable type-strain genomes for metagenomic binning, comparative biology and taxonomic classification.</title>
        <authorList>
            <person name="Goeker M."/>
        </authorList>
    </citation>
    <scope>NUCLEOTIDE SEQUENCE [LARGE SCALE GENOMIC DNA]</scope>
    <source>
        <strain evidence="3 4">DSM 24875</strain>
    </source>
</reference>
<evidence type="ECO:0000313" key="4">
    <source>
        <dbReference type="Proteomes" id="UP000253529"/>
    </source>
</evidence>
<feature type="domain" description="Acyl-CoA thioesterase-like C-terminal" evidence="2">
    <location>
        <begin position="134"/>
        <end position="267"/>
    </location>
</feature>
<evidence type="ECO:0000259" key="2">
    <source>
        <dbReference type="Pfam" id="PF20789"/>
    </source>
</evidence>
<dbReference type="SUPFAM" id="SSF54637">
    <property type="entry name" value="Thioesterase/thiol ester dehydrase-isomerase"/>
    <property type="match status" value="2"/>
</dbReference>
<name>A0A366FSX1_9HYPH</name>
<evidence type="ECO:0000313" key="3">
    <source>
        <dbReference type="EMBL" id="RBP17762.1"/>
    </source>
</evidence>